<dbReference type="InterPro" id="IPR018496">
    <property type="entry name" value="PsdUridine_synth_RsuA/RluB_CS"/>
</dbReference>
<dbReference type="Gene3D" id="3.10.290.10">
    <property type="entry name" value="RNA-binding S4 domain"/>
    <property type="match status" value="1"/>
</dbReference>
<comment type="caution">
    <text evidence="6">The sequence shown here is derived from an EMBL/GenBank/DDBJ whole genome shotgun (WGS) entry which is preliminary data.</text>
</comment>
<dbReference type="EC" id="5.4.99.-" evidence="4"/>
<dbReference type="CDD" id="cd02870">
    <property type="entry name" value="PseudoU_synth_RsuA_like"/>
    <property type="match status" value="1"/>
</dbReference>
<dbReference type="PANTHER" id="PTHR47683">
    <property type="entry name" value="PSEUDOURIDINE SYNTHASE FAMILY PROTEIN-RELATED"/>
    <property type="match status" value="1"/>
</dbReference>
<dbReference type="InterPro" id="IPR020094">
    <property type="entry name" value="TruA/RsuA/RluB/E/F_N"/>
</dbReference>
<dbReference type="PROSITE" id="PS50889">
    <property type="entry name" value="S4"/>
    <property type="match status" value="1"/>
</dbReference>
<dbReference type="Gene3D" id="3.30.70.1560">
    <property type="entry name" value="Alpha-L RNA-binding motif"/>
    <property type="match status" value="1"/>
</dbReference>
<dbReference type="CDD" id="cd00165">
    <property type="entry name" value="S4"/>
    <property type="match status" value="1"/>
</dbReference>
<keyword evidence="3" id="KW-0694">RNA-binding</keyword>
<dbReference type="InterPro" id="IPR006145">
    <property type="entry name" value="PsdUridine_synth_RsuA/RluA"/>
</dbReference>
<dbReference type="Proteomes" id="UP000228689">
    <property type="component" value="Unassembled WGS sequence"/>
</dbReference>
<dbReference type="Pfam" id="PF01479">
    <property type="entry name" value="S4"/>
    <property type="match status" value="1"/>
</dbReference>
<dbReference type="InterPro" id="IPR000748">
    <property type="entry name" value="PsdUridine_synth_RsuA/RluB/E/F"/>
</dbReference>
<evidence type="ECO:0000256" key="1">
    <source>
        <dbReference type="ARBA" id="ARBA00008348"/>
    </source>
</evidence>
<dbReference type="FunFam" id="3.10.290.10:FF:000003">
    <property type="entry name" value="Pseudouridine synthase"/>
    <property type="match status" value="1"/>
</dbReference>
<dbReference type="AlphaFoldDB" id="A0A2M7RB17"/>
<evidence type="ECO:0000256" key="2">
    <source>
        <dbReference type="ARBA" id="ARBA00023235"/>
    </source>
</evidence>
<dbReference type="SMART" id="SM00363">
    <property type="entry name" value="S4"/>
    <property type="match status" value="1"/>
</dbReference>
<dbReference type="InterPro" id="IPR050343">
    <property type="entry name" value="RsuA_PseudoU_synthase"/>
</dbReference>
<evidence type="ECO:0000256" key="4">
    <source>
        <dbReference type="RuleBase" id="RU003887"/>
    </source>
</evidence>
<dbReference type="NCBIfam" id="TIGR00093">
    <property type="entry name" value="pseudouridine synthase"/>
    <property type="match status" value="1"/>
</dbReference>
<dbReference type="PROSITE" id="PS01149">
    <property type="entry name" value="PSI_RSU"/>
    <property type="match status" value="1"/>
</dbReference>
<accession>A0A2M7RB17</accession>
<proteinExistence type="inferred from homology"/>
<dbReference type="InterPro" id="IPR042092">
    <property type="entry name" value="PsdUridine_s_RsuA/RluB/E/F_cat"/>
</dbReference>
<protein>
    <recommendedName>
        <fullName evidence="4">Pseudouridine synthase</fullName>
        <ecNumber evidence="4">5.4.99.-</ecNumber>
    </recommendedName>
</protein>
<gene>
    <name evidence="6" type="ORF">COY67_03715</name>
</gene>
<dbReference type="InterPro" id="IPR002942">
    <property type="entry name" value="S4_RNA-bd"/>
</dbReference>
<dbReference type="InterPro" id="IPR036986">
    <property type="entry name" value="S4_RNA-bd_sf"/>
</dbReference>
<dbReference type="SUPFAM" id="SSF55174">
    <property type="entry name" value="Alpha-L RNA-binding motif"/>
    <property type="match status" value="1"/>
</dbReference>
<sequence>MRLQKFLSQAGVASRRQAEQMIAAGKVEVNDEIVDQMGVQVDPTIDHIKVNHKIVKLSEQKIYLMVNKPVGVITTCYDPQQRETIYHYLPEEYDSLFPVGRLDKDTSGLILLTNDGDLAQELTHPSFEHQKEYLVKIKGEVEAGFMRRMKEGVGLEEGIARADEVERVSPDSFTIILHQGWKRQIRRMVQALNYHVLELKRIRINKYKIEQLGDEDYKLISREDIM</sequence>
<dbReference type="Gene3D" id="3.30.70.580">
    <property type="entry name" value="Pseudouridine synthase I, catalytic domain, N-terminal subdomain"/>
    <property type="match status" value="1"/>
</dbReference>
<evidence type="ECO:0000259" key="5">
    <source>
        <dbReference type="SMART" id="SM00363"/>
    </source>
</evidence>
<dbReference type="PANTHER" id="PTHR47683:SF2">
    <property type="entry name" value="RNA-BINDING S4 DOMAIN-CONTAINING PROTEIN"/>
    <property type="match status" value="1"/>
</dbReference>
<dbReference type="InterPro" id="IPR020103">
    <property type="entry name" value="PsdUridine_synth_cat_dom_sf"/>
</dbReference>
<keyword evidence="2 4" id="KW-0413">Isomerase</keyword>
<dbReference type="EMBL" id="PFMC01000085">
    <property type="protein sequence ID" value="PIY93761.1"/>
    <property type="molecule type" value="Genomic_DNA"/>
</dbReference>
<evidence type="ECO:0000313" key="6">
    <source>
        <dbReference type="EMBL" id="PIY93761.1"/>
    </source>
</evidence>
<dbReference type="GO" id="GO:0000455">
    <property type="term" value="P:enzyme-directed rRNA pseudouridine synthesis"/>
    <property type="evidence" value="ECO:0007669"/>
    <property type="project" value="UniProtKB-ARBA"/>
</dbReference>
<feature type="domain" description="RNA-binding S4" evidence="5">
    <location>
        <begin position="1"/>
        <end position="60"/>
    </location>
</feature>
<evidence type="ECO:0000256" key="3">
    <source>
        <dbReference type="PROSITE-ProRule" id="PRU00182"/>
    </source>
</evidence>
<name>A0A2M7RB17_9BACT</name>
<reference evidence="7" key="1">
    <citation type="submission" date="2017-09" db="EMBL/GenBank/DDBJ databases">
        <title>Depth-based differentiation of microbial function through sediment-hosted aquifers and enrichment of novel symbionts in the deep terrestrial subsurface.</title>
        <authorList>
            <person name="Probst A.J."/>
            <person name="Ladd B."/>
            <person name="Jarett J.K."/>
            <person name="Geller-Mcgrath D.E."/>
            <person name="Sieber C.M.K."/>
            <person name="Emerson J.B."/>
            <person name="Anantharaman K."/>
            <person name="Thomas B.C."/>
            <person name="Malmstrom R."/>
            <person name="Stieglmeier M."/>
            <person name="Klingl A."/>
            <person name="Woyke T."/>
            <person name="Ryan C.M."/>
            <person name="Banfield J.F."/>
        </authorList>
    </citation>
    <scope>NUCLEOTIDE SEQUENCE [LARGE SCALE GENOMIC DNA]</scope>
</reference>
<evidence type="ECO:0000313" key="7">
    <source>
        <dbReference type="Proteomes" id="UP000228689"/>
    </source>
</evidence>
<dbReference type="SUPFAM" id="SSF55120">
    <property type="entry name" value="Pseudouridine synthase"/>
    <property type="match status" value="1"/>
</dbReference>
<organism evidence="6 7">
    <name type="scientific">Candidatus Komeilibacteria bacterium CG_4_10_14_0_8_um_filter_37_78</name>
    <dbReference type="NCBI Taxonomy" id="1974471"/>
    <lineage>
        <taxon>Bacteria</taxon>
        <taxon>Candidatus Komeiliibacteriota</taxon>
    </lineage>
</organism>
<dbReference type="GO" id="GO:0120159">
    <property type="term" value="F:rRNA pseudouridine synthase activity"/>
    <property type="evidence" value="ECO:0007669"/>
    <property type="project" value="UniProtKB-ARBA"/>
</dbReference>
<dbReference type="GO" id="GO:0003723">
    <property type="term" value="F:RNA binding"/>
    <property type="evidence" value="ECO:0007669"/>
    <property type="project" value="UniProtKB-KW"/>
</dbReference>
<dbReference type="Pfam" id="PF00849">
    <property type="entry name" value="PseudoU_synth_2"/>
    <property type="match status" value="1"/>
</dbReference>
<comment type="similarity">
    <text evidence="1 4">Belongs to the pseudouridine synthase RsuA family.</text>
</comment>